<dbReference type="SUPFAM" id="SSF50998">
    <property type="entry name" value="Quinoprotein alcohol dehydrogenase-like"/>
    <property type="match status" value="1"/>
</dbReference>
<feature type="signal peptide" evidence="2">
    <location>
        <begin position="1"/>
        <end position="16"/>
    </location>
</feature>
<evidence type="ECO:0000313" key="5">
    <source>
        <dbReference type="Proteomes" id="UP000332933"/>
    </source>
</evidence>
<proteinExistence type="predicted"/>
<dbReference type="OrthoDB" id="65778at2759"/>
<keyword evidence="1" id="KW-0472">Membrane</keyword>
<keyword evidence="1" id="KW-0812">Transmembrane</keyword>
<dbReference type="EMBL" id="VJMH01005094">
    <property type="protein sequence ID" value="KAF0701281.1"/>
    <property type="molecule type" value="Genomic_DNA"/>
</dbReference>
<dbReference type="Proteomes" id="UP000332933">
    <property type="component" value="Unassembled WGS sequence"/>
</dbReference>
<feature type="chain" id="PRO_5036355422" evidence="2">
    <location>
        <begin position="17"/>
        <end position="544"/>
    </location>
</feature>
<reference evidence="4 5" key="1">
    <citation type="submission" date="2019-03" db="EMBL/GenBank/DDBJ databases">
        <authorList>
            <person name="Gaulin E."/>
            <person name="Dumas B."/>
        </authorList>
    </citation>
    <scope>NUCLEOTIDE SEQUENCE [LARGE SCALE GENOMIC DNA]</scope>
    <source>
        <strain evidence="4">CBS 568.67</strain>
    </source>
</reference>
<evidence type="ECO:0000313" key="4">
    <source>
        <dbReference type="EMBL" id="VFT85097.1"/>
    </source>
</evidence>
<reference evidence="3" key="2">
    <citation type="submission" date="2019-06" db="EMBL/GenBank/DDBJ databases">
        <title>Genomics analysis of Aphanomyces spp. identifies a new class of oomycete effector associated with host adaptation.</title>
        <authorList>
            <person name="Gaulin E."/>
        </authorList>
    </citation>
    <scope>NUCLEOTIDE SEQUENCE</scope>
    <source>
        <strain evidence="3">CBS 578.67</strain>
    </source>
</reference>
<gene>
    <name evidence="4" type="primary">Aste57867_8210</name>
    <name evidence="3" type="ORF">As57867_008179</name>
    <name evidence="4" type="ORF">ASTE57867_8210</name>
</gene>
<protein>
    <submittedName>
        <fullName evidence="4">Aste57867_8210 protein</fullName>
    </submittedName>
</protein>
<keyword evidence="5" id="KW-1185">Reference proteome</keyword>
<dbReference type="InterPro" id="IPR011047">
    <property type="entry name" value="Quinoprotein_ADH-like_sf"/>
</dbReference>
<sequence>MWRIVALLAIAATSVANVPPSRVSSSLVASILDAEILATEGVLHLHRHKAALLARLAANTSTGAAPPFSFEAWQDVPPPPDDIKPTFLIDRTAIDLTATTTALHLLSWRVQVPGRRRKLVDPDADNTVDLLAAARVDGVLELRDPRSLALVWQVQTRLANITSIHQAVQGSRPIVALATADGAIKVVAIRIFEQGRLRVGSYQRSSSSSKSAIDAAGTCPHAILLDTPAWAALPSTPAAVGLHVEATEFYRVAVPASLPTSILLLQVHYDVYVVVGTATGDLYVYGKQGCLVHLPPPDGNVPIRAMTALANGAGFAFAVGTRIGIAHLADAMETAPHVRVHYCTGSTDTVVSLDRDAHKSSTVYAGTSAGTILVLHLSLAHRGNSMCSVAQVLTPARHESPPSSSPVLLGPLKRLLVAVVGNRFVGFQIVDPPLAHRRFDVAVDGGDDAVALLTTKDKRQDALVILATRRANGFTHVVVYENLLVHRDPYYDISWVRTPLMVICAGGFVVWHKYRKKMRPSQIDQEEIMHVARQLQRQHAAAAE</sequence>
<dbReference type="EMBL" id="CAADRA010005115">
    <property type="protein sequence ID" value="VFT85097.1"/>
    <property type="molecule type" value="Genomic_DNA"/>
</dbReference>
<evidence type="ECO:0000256" key="1">
    <source>
        <dbReference type="SAM" id="Phobius"/>
    </source>
</evidence>
<evidence type="ECO:0000256" key="2">
    <source>
        <dbReference type="SAM" id="SignalP"/>
    </source>
</evidence>
<keyword evidence="1" id="KW-1133">Transmembrane helix</keyword>
<dbReference type="AlphaFoldDB" id="A0A485KJP1"/>
<organism evidence="4 5">
    <name type="scientific">Aphanomyces stellatus</name>
    <dbReference type="NCBI Taxonomy" id="120398"/>
    <lineage>
        <taxon>Eukaryota</taxon>
        <taxon>Sar</taxon>
        <taxon>Stramenopiles</taxon>
        <taxon>Oomycota</taxon>
        <taxon>Saprolegniomycetes</taxon>
        <taxon>Saprolegniales</taxon>
        <taxon>Verrucalvaceae</taxon>
        <taxon>Aphanomyces</taxon>
    </lineage>
</organism>
<feature type="transmembrane region" description="Helical" evidence="1">
    <location>
        <begin position="493"/>
        <end position="511"/>
    </location>
</feature>
<accession>A0A485KJP1</accession>
<keyword evidence="2" id="KW-0732">Signal</keyword>
<evidence type="ECO:0000313" key="3">
    <source>
        <dbReference type="EMBL" id="KAF0701281.1"/>
    </source>
</evidence>
<name>A0A485KJP1_9STRA</name>